<evidence type="ECO:0000313" key="2">
    <source>
        <dbReference type="Ensembl" id="ENSACIP00000008748.1"/>
    </source>
</evidence>
<name>A0A3Q0RG12_AMPCI</name>
<reference evidence="2" key="1">
    <citation type="submission" date="2025-08" db="UniProtKB">
        <authorList>
            <consortium name="Ensembl"/>
        </authorList>
    </citation>
    <scope>IDENTIFICATION</scope>
</reference>
<dbReference type="GeneTree" id="ENSGT00940000154687"/>
<feature type="domain" description="DZF" evidence="1">
    <location>
        <begin position="1"/>
        <end position="123"/>
    </location>
</feature>
<dbReference type="PANTHER" id="PTHR45762:SF4">
    <property type="entry name" value="INTERLEUKIN ENHANCER-BINDING FACTOR 3"/>
    <property type="match status" value="1"/>
</dbReference>
<proteinExistence type="predicted"/>
<dbReference type="SMART" id="SM00572">
    <property type="entry name" value="DZF"/>
    <property type="match status" value="1"/>
</dbReference>
<dbReference type="Ensembl" id="ENSACIT00000009008.1">
    <property type="protein sequence ID" value="ENSACIP00000008748.1"/>
    <property type="gene ID" value="ENSACIG00000006845.1"/>
</dbReference>
<dbReference type="OMA" id="KMTERRN"/>
<protein>
    <recommendedName>
        <fullName evidence="1">DZF domain-containing protein</fullName>
    </recommendedName>
</protein>
<dbReference type="AlphaFoldDB" id="A0A3Q0RG12"/>
<accession>A0A3Q0RG12</accession>
<dbReference type="FunFam" id="1.10.1410.40:FF:000001">
    <property type="entry name" value="interleukin enhancer-binding factor 3 isoform X1"/>
    <property type="match status" value="1"/>
</dbReference>
<dbReference type="GO" id="GO:0003727">
    <property type="term" value="F:single-stranded RNA binding"/>
    <property type="evidence" value="ECO:0007669"/>
    <property type="project" value="TreeGrafter"/>
</dbReference>
<dbReference type="GO" id="GO:0003725">
    <property type="term" value="F:double-stranded RNA binding"/>
    <property type="evidence" value="ECO:0007669"/>
    <property type="project" value="TreeGrafter"/>
</dbReference>
<sequence>LELLVEKAIGTSERPLGGGEALRRVLECVASGILLEDGPGIKDPCEKEAVDAIAYLNKQQCEDITQSAQIALRLCAFGQMHKVLGMDSKPLKSRKSLGAIGKDSIGRVMIWILFFFCIQKSTF</sequence>
<organism evidence="2 3">
    <name type="scientific">Amphilophus citrinellus</name>
    <name type="common">Midas cichlid</name>
    <name type="synonym">Cichlasoma citrinellum</name>
    <dbReference type="NCBI Taxonomy" id="61819"/>
    <lineage>
        <taxon>Eukaryota</taxon>
        <taxon>Metazoa</taxon>
        <taxon>Chordata</taxon>
        <taxon>Craniata</taxon>
        <taxon>Vertebrata</taxon>
        <taxon>Euteleostomi</taxon>
        <taxon>Actinopterygii</taxon>
        <taxon>Neopterygii</taxon>
        <taxon>Teleostei</taxon>
        <taxon>Neoteleostei</taxon>
        <taxon>Acanthomorphata</taxon>
        <taxon>Ovalentaria</taxon>
        <taxon>Cichlomorphae</taxon>
        <taxon>Cichliformes</taxon>
        <taxon>Cichlidae</taxon>
        <taxon>New World cichlids</taxon>
        <taxon>Cichlasomatinae</taxon>
        <taxon>Heroini</taxon>
        <taxon>Amphilophus</taxon>
    </lineage>
</organism>
<dbReference type="PANTHER" id="PTHR45762">
    <property type="entry name" value="ZINC FINGER RNA-BINDING PROTEIN"/>
    <property type="match status" value="1"/>
</dbReference>
<dbReference type="InterPro" id="IPR049402">
    <property type="entry name" value="DZF_dom_C"/>
</dbReference>
<dbReference type="Proteomes" id="UP000261340">
    <property type="component" value="Unplaced"/>
</dbReference>
<evidence type="ECO:0000259" key="1">
    <source>
        <dbReference type="PROSITE" id="PS51703"/>
    </source>
</evidence>
<dbReference type="Pfam" id="PF20965">
    <property type="entry name" value="DZF_C"/>
    <property type="match status" value="1"/>
</dbReference>
<evidence type="ECO:0000313" key="3">
    <source>
        <dbReference type="Proteomes" id="UP000261340"/>
    </source>
</evidence>
<dbReference type="STRING" id="61819.ENSACIP00000008748"/>
<dbReference type="InterPro" id="IPR006561">
    <property type="entry name" value="DZF_dom"/>
</dbReference>
<dbReference type="Gene3D" id="1.10.1410.40">
    <property type="match status" value="1"/>
</dbReference>
<reference evidence="2" key="2">
    <citation type="submission" date="2025-09" db="UniProtKB">
        <authorList>
            <consortium name="Ensembl"/>
        </authorList>
    </citation>
    <scope>IDENTIFICATION</scope>
</reference>
<dbReference type="PROSITE" id="PS51703">
    <property type="entry name" value="DZF"/>
    <property type="match status" value="1"/>
</dbReference>
<dbReference type="GO" id="GO:0071011">
    <property type="term" value="C:precatalytic spliceosome"/>
    <property type="evidence" value="ECO:0007669"/>
    <property type="project" value="TreeGrafter"/>
</dbReference>
<keyword evidence="3" id="KW-1185">Reference proteome</keyword>